<protein>
    <submittedName>
        <fullName evidence="1">Uncharacterized protein</fullName>
    </submittedName>
</protein>
<dbReference type="Proteomes" id="UP000261640">
    <property type="component" value="Unplaced"/>
</dbReference>
<evidence type="ECO:0000313" key="2">
    <source>
        <dbReference type="Proteomes" id="UP000261640"/>
    </source>
</evidence>
<keyword evidence="2" id="KW-1185">Reference proteome</keyword>
<proteinExistence type="predicted"/>
<organism evidence="1 2">
    <name type="scientific">Mastacembelus armatus</name>
    <name type="common">zig-zag eel</name>
    <dbReference type="NCBI Taxonomy" id="205130"/>
    <lineage>
        <taxon>Eukaryota</taxon>
        <taxon>Metazoa</taxon>
        <taxon>Chordata</taxon>
        <taxon>Craniata</taxon>
        <taxon>Vertebrata</taxon>
        <taxon>Euteleostomi</taxon>
        <taxon>Actinopterygii</taxon>
        <taxon>Neopterygii</taxon>
        <taxon>Teleostei</taxon>
        <taxon>Neoteleostei</taxon>
        <taxon>Acanthomorphata</taxon>
        <taxon>Anabantaria</taxon>
        <taxon>Synbranchiformes</taxon>
        <taxon>Mastacembelidae</taxon>
        <taxon>Mastacembelus</taxon>
    </lineage>
</organism>
<dbReference type="AlphaFoldDB" id="A0A3Q3STP3"/>
<sequence>IGNKQKFLFAVVLRCKTLSTCRRRRGENEQEQQEHMNRKNRSGLFFINGVGVKLAGWARVQFIQHYTDLSGGRGL</sequence>
<accession>A0A3Q3STP3</accession>
<evidence type="ECO:0000313" key="1">
    <source>
        <dbReference type="Ensembl" id="ENSMAMP00000030415.2"/>
    </source>
</evidence>
<dbReference type="InParanoid" id="A0A3Q3STP3"/>
<dbReference type="Ensembl" id="ENSMAMT00000031211.2">
    <property type="protein sequence ID" value="ENSMAMP00000030415.2"/>
    <property type="gene ID" value="ENSMAMG00000020509.2"/>
</dbReference>
<reference evidence="1" key="1">
    <citation type="submission" date="2025-08" db="UniProtKB">
        <authorList>
            <consortium name="Ensembl"/>
        </authorList>
    </citation>
    <scope>IDENTIFICATION</scope>
</reference>
<name>A0A3Q3STP3_9TELE</name>
<reference evidence="1" key="2">
    <citation type="submission" date="2025-09" db="UniProtKB">
        <authorList>
            <consortium name="Ensembl"/>
        </authorList>
    </citation>
    <scope>IDENTIFICATION</scope>
</reference>